<keyword evidence="2" id="KW-1185">Reference proteome</keyword>
<proteinExistence type="predicted"/>
<name>A0A430FUC7_9BIFI</name>
<comment type="caution">
    <text evidence="1">The sequence shown here is derived from an EMBL/GenBank/DDBJ whole genome shotgun (WGS) entry which is preliminary data.</text>
</comment>
<gene>
    <name evidence="1" type="ORF">D2E24_1028</name>
</gene>
<dbReference type="EMBL" id="QXGK01000008">
    <property type="protein sequence ID" value="RSX56738.1"/>
    <property type="molecule type" value="Genomic_DNA"/>
</dbReference>
<organism evidence="1 2">
    <name type="scientific">Bifidobacterium samirii</name>
    <dbReference type="NCBI Taxonomy" id="2306974"/>
    <lineage>
        <taxon>Bacteria</taxon>
        <taxon>Bacillati</taxon>
        <taxon>Actinomycetota</taxon>
        <taxon>Actinomycetes</taxon>
        <taxon>Bifidobacteriales</taxon>
        <taxon>Bifidobacteriaceae</taxon>
        <taxon>Bifidobacterium</taxon>
    </lineage>
</organism>
<evidence type="ECO:0000313" key="2">
    <source>
        <dbReference type="Proteomes" id="UP000287470"/>
    </source>
</evidence>
<evidence type="ECO:0000313" key="1">
    <source>
        <dbReference type="EMBL" id="RSX56738.1"/>
    </source>
</evidence>
<sequence length="58" mass="6233">MSAHLNHGDMRLSEFIAASLALNRRPSDLMAAAEDAIGISPTPALADAMRQTEQENQP</sequence>
<protein>
    <submittedName>
        <fullName evidence="1">Uncharacterized protein</fullName>
    </submittedName>
</protein>
<dbReference type="AlphaFoldDB" id="A0A430FUC7"/>
<reference evidence="1 2" key="1">
    <citation type="submission" date="2018-09" db="EMBL/GenBank/DDBJ databases">
        <title>Characterization of the phylogenetic diversity of five novel species belonging to the genus Bifidobacterium.</title>
        <authorList>
            <person name="Lugli G.A."/>
            <person name="Duranti S."/>
            <person name="Milani C."/>
        </authorList>
    </citation>
    <scope>NUCLEOTIDE SEQUENCE [LARGE SCALE GENOMIC DNA]</scope>
    <source>
        <strain evidence="1 2">2033B</strain>
    </source>
</reference>
<dbReference type="Proteomes" id="UP000287470">
    <property type="component" value="Unassembled WGS sequence"/>
</dbReference>
<accession>A0A430FUC7</accession>